<keyword evidence="2" id="KW-0812">Transmembrane</keyword>
<feature type="compositionally biased region" description="Low complexity" evidence="1">
    <location>
        <begin position="66"/>
        <end position="87"/>
    </location>
</feature>
<gene>
    <name evidence="3" type="ORF">BAUCODRAFT_36408</name>
</gene>
<feature type="transmembrane region" description="Helical" evidence="2">
    <location>
        <begin position="108"/>
        <end position="130"/>
    </location>
</feature>
<dbReference type="AlphaFoldDB" id="M2MR61"/>
<dbReference type="GO" id="GO:0030474">
    <property type="term" value="P:spindle pole body duplication"/>
    <property type="evidence" value="ECO:0007669"/>
    <property type="project" value="TreeGrafter"/>
</dbReference>
<dbReference type="EMBL" id="KB445559">
    <property type="protein sequence ID" value="EMC93948.1"/>
    <property type="molecule type" value="Genomic_DNA"/>
</dbReference>
<dbReference type="eggNOG" id="ENOG502SEBV">
    <property type="taxonomic scope" value="Eukaryota"/>
</dbReference>
<keyword evidence="2" id="KW-1133">Transmembrane helix</keyword>
<dbReference type="GO" id="GO:0006606">
    <property type="term" value="P:protein import into nucleus"/>
    <property type="evidence" value="ECO:0007669"/>
    <property type="project" value="TreeGrafter"/>
</dbReference>
<feature type="region of interest" description="Disordered" evidence="1">
    <location>
        <begin position="183"/>
        <end position="302"/>
    </location>
</feature>
<feature type="compositionally biased region" description="Polar residues" evidence="1">
    <location>
        <begin position="273"/>
        <end position="282"/>
    </location>
</feature>
<dbReference type="PANTHER" id="PTHR28003:SF1">
    <property type="entry name" value="NUCLEOPORIN POM34"/>
    <property type="match status" value="1"/>
</dbReference>
<feature type="compositionally biased region" description="Polar residues" evidence="1">
    <location>
        <begin position="291"/>
        <end position="302"/>
    </location>
</feature>
<feature type="region of interest" description="Disordered" evidence="1">
    <location>
        <begin position="63"/>
        <end position="89"/>
    </location>
</feature>
<feature type="compositionally biased region" description="Polar residues" evidence="1">
    <location>
        <begin position="213"/>
        <end position="230"/>
    </location>
</feature>
<organism evidence="3 4">
    <name type="scientific">Baudoinia panamericana (strain UAMH 10762)</name>
    <name type="common">Angels' share fungus</name>
    <name type="synonym">Baudoinia compniacensis (strain UAMH 10762)</name>
    <dbReference type="NCBI Taxonomy" id="717646"/>
    <lineage>
        <taxon>Eukaryota</taxon>
        <taxon>Fungi</taxon>
        <taxon>Dikarya</taxon>
        <taxon>Ascomycota</taxon>
        <taxon>Pezizomycotina</taxon>
        <taxon>Dothideomycetes</taxon>
        <taxon>Dothideomycetidae</taxon>
        <taxon>Mycosphaerellales</taxon>
        <taxon>Teratosphaeriaceae</taxon>
        <taxon>Baudoinia</taxon>
    </lineage>
</organism>
<evidence type="ECO:0000313" key="3">
    <source>
        <dbReference type="EMBL" id="EMC93948.1"/>
    </source>
</evidence>
<dbReference type="RefSeq" id="XP_007678624.1">
    <property type="nucleotide sequence ID" value="XM_007680434.1"/>
</dbReference>
<dbReference type="PANTHER" id="PTHR28003">
    <property type="entry name" value="NUCLEOPORIN POM34"/>
    <property type="match status" value="1"/>
</dbReference>
<feature type="compositionally biased region" description="Polar residues" evidence="1">
    <location>
        <begin position="197"/>
        <end position="206"/>
    </location>
</feature>
<dbReference type="GeneID" id="19112949"/>
<dbReference type="GO" id="GO:0070762">
    <property type="term" value="C:nuclear pore transmembrane ring"/>
    <property type="evidence" value="ECO:0007669"/>
    <property type="project" value="TreeGrafter"/>
</dbReference>
<feature type="compositionally biased region" description="Polar residues" evidence="1">
    <location>
        <begin position="17"/>
        <end position="29"/>
    </location>
</feature>
<dbReference type="InterPro" id="IPR012578">
    <property type="entry name" value="Nucl_pore_cmplx"/>
</dbReference>
<dbReference type="Proteomes" id="UP000011761">
    <property type="component" value="Unassembled WGS sequence"/>
</dbReference>
<feature type="region of interest" description="Disordered" evidence="1">
    <location>
        <begin position="17"/>
        <end position="46"/>
    </location>
</feature>
<proteinExistence type="predicted"/>
<evidence type="ECO:0000256" key="1">
    <source>
        <dbReference type="SAM" id="MobiDB-lite"/>
    </source>
</evidence>
<accession>M2MR61</accession>
<dbReference type="GO" id="GO:0005640">
    <property type="term" value="C:nuclear outer membrane"/>
    <property type="evidence" value="ECO:0007669"/>
    <property type="project" value="TreeGrafter"/>
</dbReference>
<reference evidence="3 4" key="1">
    <citation type="journal article" date="2012" name="PLoS Pathog.">
        <title>Diverse lifestyles and strategies of plant pathogenesis encoded in the genomes of eighteen Dothideomycetes fungi.</title>
        <authorList>
            <person name="Ohm R.A."/>
            <person name="Feau N."/>
            <person name="Henrissat B."/>
            <person name="Schoch C.L."/>
            <person name="Horwitz B.A."/>
            <person name="Barry K.W."/>
            <person name="Condon B.J."/>
            <person name="Copeland A.C."/>
            <person name="Dhillon B."/>
            <person name="Glaser F."/>
            <person name="Hesse C.N."/>
            <person name="Kosti I."/>
            <person name="LaButti K."/>
            <person name="Lindquist E.A."/>
            <person name="Lucas S."/>
            <person name="Salamov A.A."/>
            <person name="Bradshaw R.E."/>
            <person name="Ciuffetti L."/>
            <person name="Hamelin R.C."/>
            <person name="Kema G.H.J."/>
            <person name="Lawrence C."/>
            <person name="Scott J.A."/>
            <person name="Spatafora J.W."/>
            <person name="Turgeon B.G."/>
            <person name="de Wit P.J.G.M."/>
            <person name="Zhong S."/>
            <person name="Goodwin S.B."/>
            <person name="Grigoriev I.V."/>
        </authorList>
    </citation>
    <scope>NUCLEOTIDE SEQUENCE [LARGE SCALE GENOMIC DNA]</scope>
    <source>
        <strain evidence="3 4">UAMH 10762</strain>
    </source>
</reference>
<dbReference type="HOGENOM" id="CLU_044363_0_0_1"/>
<keyword evidence="4" id="KW-1185">Reference proteome</keyword>
<dbReference type="OrthoDB" id="429932at2759"/>
<keyword evidence="2" id="KW-0472">Membrane</keyword>
<dbReference type="Pfam" id="PF08058">
    <property type="entry name" value="NPCC"/>
    <property type="match status" value="1"/>
</dbReference>
<dbReference type="KEGG" id="bcom:BAUCODRAFT_36408"/>
<evidence type="ECO:0008006" key="5">
    <source>
        <dbReference type="Google" id="ProtNLM"/>
    </source>
</evidence>
<protein>
    <recommendedName>
        <fullName evidence="5">Nuclear pore complex component</fullName>
    </recommendedName>
</protein>
<evidence type="ECO:0000313" key="4">
    <source>
        <dbReference type="Proteomes" id="UP000011761"/>
    </source>
</evidence>
<dbReference type="OMA" id="QYATTFD"/>
<sequence length="336" mass="35824">MSTTTALVQRAASTVKNVATTATPTSSSRDLARSDDTTSKPTLSSSLATATSVLPALNLTPLKSITTPQKPSTPQQQPTPAAPTPGQWQHPRMQEIIRRQNATRFDSSNLRVIGMNAAFLVASVLVPLFGAKTLPSSWIRAIEPYALYALNLLRAFFILNVSLAVLPAFRQLDSCEDVPLTPSQRRLLGLPPMSRPATPQEQQQYATPPRYSRSATPQSATTSLRGNASDSPLGGRGSPFDSSQLRQGVSGSPRPSPLGSSLRSGERDESRRLSYNRSSPLSTPEFDAVGNVSTPTKNSKASVPLNSKWLYDKGRASSRASLNGLGAFGGSGSIFT</sequence>
<feature type="transmembrane region" description="Helical" evidence="2">
    <location>
        <begin position="145"/>
        <end position="166"/>
    </location>
</feature>
<feature type="compositionally biased region" description="Low complexity" evidence="1">
    <location>
        <begin position="250"/>
        <end position="263"/>
    </location>
</feature>
<dbReference type="STRING" id="717646.M2MR61"/>
<feature type="compositionally biased region" description="Polar residues" evidence="1">
    <location>
        <begin position="240"/>
        <end position="249"/>
    </location>
</feature>
<name>M2MR61_BAUPA</name>
<evidence type="ECO:0000256" key="2">
    <source>
        <dbReference type="SAM" id="Phobius"/>
    </source>
</evidence>